<dbReference type="EMBL" id="JAZDWU010000003">
    <property type="protein sequence ID" value="KAL0007129.1"/>
    <property type="molecule type" value="Genomic_DNA"/>
</dbReference>
<accession>A0AAW2DAK0</accession>
<evidence type="ECO:0000256" key="2">
    <source>
        <dbReference type="ARBA" id="ARBA00022741"/>
    </source>
</evidence>
<protein>
    <recommendedName>
        <fullName evidence="4">Disease resistance N-terminal domain-containing protein</fullName>
    </recommendedName>
</protein>
<comment type="caution">
    <text evidence="5">The sequence shown here is derived from an EMBL/GenBank/DDBJ whole genome shotgun (WGS) entry which is preliminary data.</text>
</comment>
<feature type="domain" description="Disease resistance N-terminal" evidence="4">
    <location>
        <begin position="10"/>
        <end position="103"/>
    </location>
</feature>
<evidence type="ECO:0000256" key="1">
    <source>
        <dbReference type="ARBA" id="ARBA00022737"/>
    </source>
</evidence>
<dbReference type="Gene3D" id="1.20.5.4130">
    <property type="match status" value="1"/>
</dbReference>
<gene>
    <name evidence="5" type="ORF">SO802_008631</name>
</gene>
<dbReference type="GO" id="GO:0000166">
    <property type="term" value="F:nucleotide binding"/>
    <property type="evidence" value="ECO:0007669"/>
    <property type="project" value="UniProtKB-KW"/>
</dbReference>
<dbReference type="GO" id="GO:0006952">
    <property type="term" value="P:defense response"/>
    <property type="evidence" value="ECO:0007669"/>
    <property type="project" value="UniProtKB-KW"/>
</dbReference>
<dbReference type="AlphaFoldDB" id="A0AAW2DAK0"/>
<keyword evidence="1" id="KW-0677">Repeat</keyword>
<name>A0AAW2DAK0_9ROSI</name>
<dbReference type="Proteomes" id="UP001459277">
    <property type="component" value="Unassembled WGS sequence"/>
</dbReference>
<keyword evidence="2" id="KW-0547">Nucleotide-binding</keyword>
<dbReference type="Pfam" id="PF18052">
    <property type="entry name" value="Rx_N"/>
    <property type="match status" value="1"/>
</dbReference>
<reference evidence="5 6" key="1">
    <citation type="submission" date="2024-01" db="EMBL/GenBank/DDBJ databases">
        <title>A telomere-to-telomere, gap-free genome of sweet tea (Lithocarpus litseifolius).</title>
        <authorList>
            <person name="Zhou J."/>
        </authorList>
    </citation>
    <scope>NUCLEOTIDE SEQUENCE [LARGE SCALE GENOMIC DNA]</scope>
    <source>
        <strain evidence="5">Zhou-2022a</strain>
        <tissue evidence="5">Leaf</tissue>
    </source>
</reference>
<dbReference type="PANTHER" id="PTHR33377:SF113">
    <property type="entry name" value="AAA+ ATPASE DOMAIN-CONTAINING PROTEIN"/>
    <property type="match status" value="1"/>
</dbReference>
<sequence length="181" mass="20093">MAEALVGGAVLSAFLQVAFDRVASREVLDFLKGRKHINGMVQKLKIELISADAVLIDAEEKQITNPAVKEWLDELKDAVYVADDLLDEVAYEALRCKLEAESTSKVRGLISTFVSSFDKSIQSELKIILDRLDSISKQKDVLRLEKVAAVGIPSRPLTTSCPEEYGVFGKDKDKKAIFMKF</sequence>
<proteinExistence type="predicted"/>
<dbReference type="PANTHER" id="PTHR33377">
    <property type="entry name" value="OS10G0134700 PROTEIN-RELATED"/>
    <property type="match status" value="1"/>
</dbReference>
<keyword evidence="3" id="KW-0611">Plant defense</keyword>
<evidence type="ECO:0000259" key="4">
    <source>
        <dbReference type="Pfam" id="PF18052"/>
    </source>
</evidence>
<keyword evidence="6" id="KW-1185">Reference proteome</keyword>
<evidence type="ECO:0000256" key="3">
    <source>
        <dbReference type="ARBA" id="ARBA00022821"/>
    </source>
</evidence>
<evidence type="ECO:0000313" key="5">
    <source>
        <dbReference type="EMBL" id="KAL0007129.1"/>
    </source>
</evidence>
<evidence type="ECO:0000313" key="6">
    <source>
        <dbReference type="Proteomes" id="UP001459277"/>
    </source>
</evidence>
<dbReference type="InterPro" id="IPR041118">
    <property type="entry name" value="Rx_N"/>
</dbReference>
<organism evidence="5 6">
    <name type="scientific">Lithocarpus litseifolius</name>
    <dbReference type="NCBI Taxonomy" id="425828"/>
    <lineage>
        <taxon>Eukaryota</taxon>
        <taxon>Viridiplantae</taxon>
        <taxon>Streptophyta</taxon>
        <taxon>Embryophyta</taxon>
        <taxon>Tracheophyta</taxon>
        <taxon>Spermatophyta</taxon>
        <taxon>Magnoliopsida</taxon>
        <taxon>eudicotyledons</taxon>
        <taxon>Gunneridae</taxon>
        <taxon>Pentapetalae</taxon>
        <taxon>rosids</taxon>
        <taxon>fabids</taxon>
        <taxon>Fagales</taxon>
        <taxon>Fagaceae</taxon>
        <taxon>Lithocarpus</taxon>
    </lineage>
</organism>